<dbReference type="EMBL" id="JAMZDX010000009">
    <property type="protein sequence ID" value="MCP2314528.1"/>
    <property type="molecule type" value="Genomic_DNA"/>
</dbReference>
<reference evidence="2 3" key="1">
    <citation type="submission" date="2022-06" db="EMBL/GenBank/DDBJ databases">
        <title>Sequencing the genomes of 1000 actinobacteria strains.</title>
        <authorList>
            <person name="Klenk H.-P."/>
        </authorList>
    </citation>
    <scope>NUCLEOTIDE SEQUENCE [LARGE SCALE GENOMIC DNA]</scope>
    <source>
        <strain evidence="2 3">DSM 41656</strain>
    </source>
</reference>
<keyword evidence="3" id="KW-1185">Reference proteome</keyword>
<name>A0ABT1JAP4_9ACTN</name>
<dbReference type="Proteomes" id="UP001206483">
    <property type="component" value="Unassembled WGS sequence"/>
</dbReference>
<sequence>MDIPPQYSYGADPYRPPEFDGGARRRGGFTAGLRGMGAANWARLLAGVTVGGLVLLMAVHNRDVTRDPRVALTSLAPGTCYVIDDRDKVSDDAGQSTFDYPGRVRTVPCTQPHRGEVVAQVSLPHIELRTQSALVRAALASCQLDFADYNPDPWSLPQNVLAAPIYPKFRDLDTRRTVTCVYDDDGLPIRTALRAGLSSTSEQREYLRAVRPYNMAVSAWVDAKGPAELGELVDWAEDMKTAEHQIIDRLAALTVPNEAQQALGTLLDHHRQALAAWQEAASATSREQAAQQVQAACRADKDSQEAARTVRRALGLSTSTRTQGRSV</sequence>
<organism evidence="2 3">
    <name type="scientific">Kitasatospora paracochleata</name>
    <dbReference type="NCBI Taxonomy" id="58354"/>
    <lineage>
        <taxon>Bacteria</taxon>
        <taxon>Bacillati</taxon>
        <taxon>Actinomycetota</taxon>
        <taxon>Actinomycetes</taxon>
        <taxon>Kitasatosporales</taxon>
        <taxon>Streptomycetaceae</taxon>
        <taxon>Kitasatospora</taxon>
    </lineage>
</organism>
<evidence type="ECO:0000313" key="2">
    <source>
        <dbReference type="EMBL" id="MCP2314528.1"/>
    </source>
</evidence>
<dbReference type="RefSeq" id="WP_253804903.1">
    <property type="nucleotide sequence ID" value="NZ_BAAAUB010000012.1"/>
</dbReference>
<feature type="region of interest" description="Disordered" evidence="1">
    <location>
        <begin position="1"/>
        <end position="23"/>
    </location>
</feature>
<evidence type="ECO:0000313" key="3">
    <source>
        <dbReference type="Proteomes" id="UP001206483"/>
    </source>
</evidence>
<proteinExistence type="predicted"/>
<accession>A0ABT1JAP4</accession>
<protein>
    <submittedName>
        <fullName evidence="2">Gas vesicle protein</fullName>
    </submittedName>
</protein>
<evidence type="ECO:0000256" key="1">
    <source>
        <dbReference type="SAM" id="MobiDB-lite"/>
    </source>
</evidence>
<gene>
    <name evidence="2" type="ORF">FHR36_007729</name>
</gene>
<comment type="caution">
    <text evidence="2">The sequence shown here is derived from an EMBL/GenBank/DDBJ whole genome shotgun (WGS) entry which is preliminary data.</text>
</comment>